<evidence type="ECO:0000313" key="3">
    <source>
        <dbReference type="EMBL" id="BDX07662.1"/>
    </source>
</evidence>
<organism evidence="3 4">
    <name type="scientific">Planctobacterium marinum</name>
    <dbReference type="NCBI Taxonomy" id="1631968"/>
    <lineage>
        <taxon>Bacteria</taxon>
        <taxon>Pseudomonadati</taxon>
        <taxon>Pseudomonadota</taxon>
        <taxon>Gammaproteobacteria</taxon>
        <taxon>Alteromonadales</taxon>
        <taxon>Alteromonadaceae</taxon>
        <taxon>Planctobacterium</taxon>
    </lineage>
</organism>
<evidence type="ECO:0000256" key="1">
    <source>
        <dbReference type="ARBA" id="ARBA00007430"/>
    </source>
</evidence>
<dbReference type="SUPFAM" id="SSF51735">
    <property type="entry name" value="NAD(P)-binding Rossmann-fold domains"/>
    <property type="match status" value="1"/>
</dbReference>
<dbReference type="EMBL" id="AP027272">
    <property type="protein sequence ID" value="BDX07662.1"/>
    <property type="molecule type" value="Genomic_DNA"/>
</dbReference>
<evidence type="ECO:0000259" key="2">
    <source>
        <dbReference type="Pfam" id="PF02719"/>
    </source>
</evidence>
<dbReference type="InterPro" id="IPR029063">
    <property type="entry name" value="SAM-dependent_MTases_sf"/>
</dbReference>
<dbReference type="PANTHER" id="PTHR43318:SF1">
    <property type="entry name" value="POLYSACCHARIDE BIOSYNTHESIS PROTEIN EPSC-RELATED"/>
    <property type="match status" value="1"/>
</dbReference>
<protein>
    <recommendedName>
        <fullName evidence="2">Polysaccharide biosynthesis protein CapD-like domain-containing protein</fullName>
    </recommendedName>
</protein>
<dbReference type="Pfam" id="PF02719">
    <property type="entry name" value="Polysacc_synt_2"/>
    <property type="match status" value="1"/>
</dbReference>
<dbReference type="PANTHER" id="PTHR43318">
    <property type="entry name" value="UDP-N-ACETYLGLUCOSAMINE 4,6-DEHYDRATASE"/>
    <property type="match status" value="1"/>
</dbReference>
<name>A0AA48HS17_9ALTE</name>
<keyword evidence="4" id="KW-1185">Reference proteome</keyword>
<reference evidence="3" key="1">
    <citation type="submission" date="2023-01" db="EMBL/GenBank/DDBJ databases">
        <title>Complete genome sequence of Planctobacterium marinum strain Dej080120_11.</title>
        <authorList>
            <person name="Ueki S."/>
            <person name="Maruyama F."/>
        </authorList>
    </citation>
    <scope>NUCLEOTIDE SEQUENCE</scope>
    <source>
        <strain evidence="3">Dej080120_11</strain>
    </source>
</reference>
<dbReference type="KEGG" id="pmaw:MACH26_31830"/>
<dbReference type="Proteomes" id="UP001333710">
    <property type="component" value="Chromosome"/>
</dbReference>
<accession>A0AA48HS17</accession>
<dbReference type="InterPro" id="IPR051203">
    <property type="entry name" value="Polysaccharide_Synthase-Rel"/>
</dbReference>
<dbReference type="InterPro" id="IPR003869">
    <property type="entry name" value="Polysac_CapD-like"/>
</dbReference>
<dbReference type="InterPro" id="IPR036291">
    <property type="entry name" value="NAD(P)-bd_dom_sf"/>
</dbReference>
<evidence type="ECO:0000313" key="4">
    <source>
        <dbReference type="Proteomes" id="UP001333710"/>
    </source>
</evidence>
<comment type="similarity">
    <text evidence="1">Belongs to the polysaccharide synthase family.</text>
</comment>
<sequence length="477" mass="52758">MDDEVSLQSTSIANVEVYHPSRLQFLIDVYKVHTVLFAIPSISKDKKREIFNSVKKMNVDMLTIPGTADLVSGKVSVSQLRSVQIEELLGRDEVRPFEDLLSKCLSGKTVLVTGAGGSIGSEICRKIVEISPKELIIFEISEYNLYAIEKELCSIAPEVAVKPILGSVTDEQLVERIFSSFKIDTVYHAAAYKHVPLVEFNMGAGLWNNIWGTKIVAEAVLKHQVSHFVLVSTDKAVRPTNVMGTSKRLAELVVQNKAEKSNKTIFSMVRFGNVLGSSGSVIPFFRKQIEAGGPVTVTHPEINRYFMTIPEAASLVIQAGAMAEGGDVFVLDMGKPVKIADLAKNMIQLMGYTFKPDKYSDGDIEIVYSGLRPGEKLYEELLIGGDVFKTRHPRIMRANEIKLADSDLAMLLEKLKNAIELNDVEQLRQLLIDAPTGFNPSTPICDILNSVSSKIKNSNDELKYDNIHVLPRTKSSL</sequence>
<dbReference type="AlphaFoldDB" id="A0AA48HS17"/>
<dbReference type="CDD" id="cd05237">
    <property type="entry name" value="UDP_invert_4-6DH_SDR_e"/>
    <property type="match status" value="1"/>
</dbReference>
<feature type="domain" description="Polysaccharide biosynthesis protein CapD-like" evidence="2">
    <location>
        <begin position="110"/>
        <end position="399"/>
    </location>
</feature>
<dbReference type="Gene3D" id="3.40.50.720">
    <property type="entry name" value="NAD(P)-binding Rossmann-like Domain"/>
    <property type="match status" value="2"/>
</dbReference>
<proteinExistence type="inferred from homology"/>
<gene>
    <name evidence="3" type="ORF">MACH26_31830</name>
</gene>
<dbReference type="SUPFAM" id="SSF53335">
    <property type="entry name" value="S-adenosyl-L-methionine-dependent methyltransferases"/>
    <property type="match status" value="1"/>
</dbReference>